<sequence>MSKTSVKISMISPPGDVVAPERFSTSDQPSGVPQVFLDARLVRVKVFCDEQKCPLEEEIDDDDQRSWHWVAYLPDSSGTDVPVSVLRMVPFPHEPHPNGYSDPDEEPYFKIGRVATLASARGKGISRKLSEEAFGWLATHQSELPSGWKGLVLSHAQVDVEQMYEKLGFVTDVKLGRWDEVGIEHLAMWKRLPTLEAHN</sequence>
<dbReference type="GO" id="GO:0016747">
    <property type="term" value="F:acyltransferase activity, transferring groups other than amino-acyl groups"/>
    <property type="evidence" value="ECO:0007669"/>
    <property type="project" value="InterPro"/>
</dbReference>
<dbReference type="GeneID" id="89974644"/>
<dbReference type="Gene3D" id="3.40.630.30">
    <property type="match status" value="1"/>
</dbReference>
<reference evidence="2 3" key="1">
    <citation type="submission" date="2023-08" db="EMBL/GenBank/DDBJ databases">
        <title>Black Yeasts Isolated from many extreme environments.</title>
        <authorList>
            <person name="Coleine C."/>
            <person name="Stajich J.E."/>
            <person name="Selbmann L."/>
        </authorList>
    </citation>
    <scope>NUCLEOTIDE SEQUENCE [LARGE SCALE GENOMIC DNA]</scope>
    <source>
        <strain evidence="2 3">CCFEE 5792</strain>
    </source>
</reference>
<name>A0AAV9N576_9EURO</name>
<dbReference type="PROSITE" id="PS51186">
    <property type="entry name" value="GNAT"/>
    <property type="match status" value="1"/>
</dbReference>
<evidence type="ECO:0000259" key="1">
    <source>
        <dbReference type="PROSITE" id="PS51186"/>
    </source>
</evidence>
<proteinExistence type="predicted"/>
<dbReference type="RefSeq" id="XP_064703334.1">
    <property type="nucleotide sequence ID" value="XM_064850033.1"/>
</dbReference>
<organism evidence="2 3">
    <name type="scientific">Exophiala bonariae</name>
    <dbReference type="NCBI Taxonomy" id="1690606"/>
    <lineage>
        <taxon>Eukaryota</taxon>
        <taxon>Fungi</taxon>
        <taxon>Dikarya</taxon>
        <taxon>Ascomycota</taxon>
        <taxon>Pezizomycotina</taxon>
        <taxon>Eurotiomycetes</taxon>
        <taxon>Chaetothyriomycetidae</taxon>
        <taxon>Chaetothyriales</taxon>
        <taxon>Herpotrichiellaceae</taxon>
        <taxon>Exophiala</taxon>
    </lineage>
</organism>
<dbReference type="AlphaFoldDB" id="A0AAV9N576"/>
<dbReference type="CDD" id="cd04301">
    <property type="entry name" value="NAT_SF"/>
    <property type="match status" value="1"/>
</dbReference>
<evidence type="ECO:0000313" key="2">
    <source>
        <dbReference type="EMBL" id="KAK5047807.1"/>
    </source>
</evidence>
<protein>
    <recommendedName>
        <fullName evidence="1">N-acetyltransferase domain-containing protein</fullName>
    </recommendedName>
</protein>
<comment type="caution">
    <text evidence="2">The sequence shown here is derived from an EMBL/GenBank/DDBJ whole genome shotgun (WGS) entry which is preliminary data.</text>
</comment>
<accession>A0AAV9N576</accession>
<dbReference type="EMBL" id="JAVRRD010000024">
    <property type="protein sequence ID" value="KAK5047807.1"/>
    <property type="molecule type" value="Genomic_DNA"/>
</dbReference>
<dbReference type="InterPro" id="IPR000182">
    <property type="entry name" value="GNAT_dom"/>
</dbReference>
<keyword evidence="3" id="KW-1185">Reference proteome</keyword>
<evidence type="ECO:0000313" key="3">
    <source>
        <dbReference type="Proteomes" id="UP001358417"/>
    </source>
</evidence>
<dbReference type="InterPro" id="IPR016181">
    <property type="entry name" value="Acyl_CoA_acyltransferase"/>
</dbReference>
<dbReference type="Proteomes" id="UP001358417">
    <property type="component" value="Unassembled WGS sequence"/>
</dbReference>
<feature type="domain" description="N-acetyltransferase" evidence="1">
    <location>
        <begin position="26"/>
        <end position="193"/>
    </location>
</feature>
<gene>
    <name evidence="2" type="ORF">LTR84_006472</name>
</gene>
<dbReference type="SUPFAM" id="SSF55729">
    <property type="entry name" value="Acyl-CoA N-acyltransferases (Nat)"/>
    <property type="match status" value="1"/>
</dbReference>